<protein>
    <submittedName>
        <fullName evidence="1">Uncharacterized protein</fullName>
    </submittedName>
</protein>
<keyword evidence="2" id="KW-1185">Reference proteome</keyword>
<dbReference type="AlphaFoldDB" id="A0A3M7S4G9"/>
<dbReference type="EMBL" id="REGN01002053">
    <property type="protein sequence ID" value="RNA30703.1"/>
    <property type="molecule type" value="Genomic_DNA"/>
</dbReference>
<accession>A0A3M7S4G9</accession>
<proteinExistence type="predicted"/>
<reference evidence="1 2" key="1">
    <citation type="journal article" date="2018" name="Sci. Rep.">
        <title>Genomic signatures of local adaptation to the degree of environmental predictability in rotifers.</title>
        <authorList>
            <person name="Franch-Gras L."/>
            <person name="Hahn C."/>
            <person name="Garcia-Roger E.M."/>
            <person name="Carmona M.J."/>
            <person name="Serra M."/>
            <person name="Gomez A."/>
        </authorList>
    </citation>
    <scope>NUCLEOTIDE SEQUENCE [LARGE SCALE GENOMIC DNA]</scope>
    <source>
        <strain evidence="1">HYR1</strain>
    </source>
</reference>
<gene>
    <name evidence="1" type="ORF">BpHYR1_043417</name>
</gene>
<dbReference type="Proteomes" id="UP000276133">
    <property type="component" value="Unassembled WGS sequence"/>
</dbReference>
<evidence type="ECO:0000313" key="1">
    <source>
        <dbReference type="EMBL" id="RNA30703.1"/>
    </source>
</evidence>
<name>A0A3M7S4G9_BRAPC</name>
<feature type="non-terminal residue" evidence="1">
    <location>
        <position position="1"/>
    </location>
</feature>
<comment type="caution">
    <text evidence="1">The sequence shown here is derived from an EMBL/GenBank/DDBJ whole genome shotgun (WGS) entry which is preliminary data.</text>
</comment>
<sequence length="66" mass="7957">LYKNQTSPKRGNENDHIKIFSNFQFKREDLINYYVVEDQLETVFDRKTYCHNILKVLSQLSFNVLT</sequence>
<evidence type="ECO:0000313" key="2">
    <source>
        <dbReference type="Proteomes" id="UP000276133"/>
    </source>
</evidence>
<organism evidence="1 2">
    <name type="scientific">Brachionus plicatilis</name>
    <name type="common">Marine rotifer</name>
    <name type="synonym">Brachionus muelleri</name>
    <dbReference type="NCBI Taxonomy" id="10195"/>
    <lineage>
        <taxon>Eukaryota</taxon>
        <taxon>Metazoa</taxon>
        <taxon>Spiralia</taxon>
        <taxon>Gnathifera</taxon>
        <taxon>Rotifera</taxon>
        <taxon>Eurotatoria</taxon>
        <taxon>Monogononta</taxon>
        <taxon>Pseudotrocha</taxon>
        <taxon>Ploima</taxon>
        <taxon>Brachionidae</taxon>
        <taxon>Brachionus</taxon>
    </lineage>
</organism>